<keyword evidence="1" id="KW-0812">Transmembrane</keyword>
<dbReference type="PANTHER" id="PTHR18640">
    <property type="entry name" value="SOLUTE CARRIER FAMILY 10 MEMBER 7"/>
    <property type="match status" value="1"/>
</dbReference>
<keyword evidence="1" id="KW-0472">Membrane</keyword>
<keyword evidence="3" id="KW-1185">Reference proteome</keyword>
<dbReference type="PANTHER" id="PTHR18640:SF5">
    <property type="entry name" value="SODIUM_BILE ACID COTRANSPORTER 7"/>
    <property type="match status" value="1"/>
</dbReference>
<keyword evidence="1" id="KW-1133">Transmembrane helix</keyword>
<feature type="transmembrane region" description="Helical" evidence="1">
    <location>
        <begin position="183"/>
        <end position="202"/>
    </location>
</feature>
<comment type="caution">
    <text evidence="2">The sequence shown here is derived from an EMBL/GenBank/DDBJ whole genome shotgun (WGS) entry which is preliminary data.</text>
</comment>
<protein>
    <submittedName>
        <fullName evidence="2">Sodium/bile acid cotransporter 7</fullName>
    </submittedName>
</protein>
<name>A0A316APM4_9BACT</name>
<feature type="transmembrane region" description="Helical" evidence="1">
    <location>
        <begin position="245"/>
        <end position="266"/>
    </location>
</feature>
<dbReference type="Proteomes" id="UP000245880">
    <property type="component" value="Unassembled WGS sequence"/>
</dbReference>
<dbReference type="EMBL" id="QGDT01000002">
    <property type="protein sequence ID" value="PWJ59408.1"/>
    <property type="molecule type" value="Genomic_DNA"/>
</dbReference>
<proteinExistence type="predicted"/>
<dbReference type="Pfam" id="PF13593">
    <property type="entry name" value="SBF_like"/>
    <property type="match status" value="1"/>
</dbReference>
<feature type="transmembrane region" description="Helical" evidence="1">
    <location>
        <begin position="117"/>
        <end position="137"/>
    </location>
</feature>
<feature type="transmembrane region" description="Helical" evidence="1">
    <location>
        <begin position="144"/>
        <end position="163"/>
    </location>
</feature>
<evidence type="ECO:0000313" key="2">
    <source>
        <dbReference type="EMBL" id="PWJ59408.1"/>
    </source>
</evidence>
<feature type="transmembrane region" description="Helical" evidence="1">
    <location>
        <begin position="306"/>
        <end position="327"/>
    </location>
</feature>
<dbReference type="AlphaFoldDB" id="A0A316APM4"/>
<gene>
    <name evidence="2" type="ORF">CLV98_102241</name>
</gene>
<feature type="transmembrane region" description="Helical" evidence="1">
    <location>
        <begin position="20"/>
        <end position="39"/>
    </location>
</feature>
<dbReference type="Gene3D" id="1.20.1530.20">
    <property type="match status" value="1"/>
</dbReference>
<dbReference type="InterPro" id="IPR038770">
    <property type="entry name" value="Na+/solute_symporter_sf"/>
</dbReference>
<evidence type="ECO:0000313" key="3">
    <source>
        <dbReference type="Proteomes" id="UP000245880"/>
    </source>
</evidence>
<sequence>MLQQRKNISTILGAIRNMGLDGFMLALLSAIGLAYLWPYPGTAQSPLHLSTVSMYGVSVVFFFYGLKLHPGKLRTGIGNWKLHMMVHLSTFVLFPLIALALHPLFHRLGEDTMWTGVFFLAVLPSTVSSSVVMVSIAQGNIPAAIFNASISSLLGVFLTPIWMGLVLGSTNAHFDLWPVVGKLAFQVLLPVALGVVLNRRWGRWAEKNRDRIKLLDQSSILLIVYTSFCASFGERLFSGLGLAELLLLGLGMMSLFWFVYLLLLGLTNLLGFNREDKIATLFCGSKKSLVQGAVMAKVLFAGPQAGLMLLPIMIYHALQLIMASALAQRMAQKHRLNI</sequence>
<evidence type="ECO:0000256" key="1">
    <source>
        <dbReference type="SAM" id="Phobius"/>
    </source>
</evidence>
<reference evidence="2 3" key="1">
    <citation type="submission" date="2018-03" db="EMBL/GenBank/DDBJ databases">
        <title>Genomic Encyclopedia of Archaeal and Bacterial Type Strains, Phase II (KMG-II): from individual species to whole genera.</title>
        <authorList>
            <person name="Goeker M."/>
        </authorList>
    </citation>
    <scope>NUCLEOTIDE SEQUENCE [LARGE SCALE GENOMIC DNA]</scope>
    <source>
        <strain evidence="2 3">DSM 100346</strain>
    </source>
</reference>
<dbReference type="GO" id="GO:0005886">
    <property type="term" value="C:plasma membrane"/>
    <property type="evidence" value="ECO:0007669"/>
    <property type="project" value="TreeGrafter"/>
</dbReference>
<dbReference type="InterPro" id="IPR016833">
    <property type="entry name" value="Put_Na-Bile_cotransptr"/>
</dbReference>
<dbReference type="RefSeq" id="WP_229203229.1">
    <property type="nucleotide sequence ID" value="NZ_QGDT01000002.1"/>
</dbReference>
<dbReference type="PIRSF" id="PIRSF026166">
    <property type="entry name" value="UCP026166"/>
    <property type="match status" value="1"/>
</dbReference>
<feature type="transmembrane region" description="Helical" evidence="1">
    <location>
        <begin position="85"/>
        <end position="105"/>
    </location>
</feature>
<accession>A0A316APM4</accession>
<organism evidence="2 3">
    <name type="scientific">Dyadobacter jejuensis</name>
    <dbReference type="NCBI Taxonomy" id="1082580"/>
    <lineage>
        <taxon>Bacteria</taxon>
        <taxon>Pseudomonadati</taxon>
        <taxon>Bacteroidota</taxon>
        <taxon>Cytophagia</taxon>
        <taxon>Cytophagales</taxon>
        <taxon>Spirosomataceae</taxon>
        <taxon>Dyadobacter</taxon>
    </lineage>
</organism>
<feature type="transmembrane region" description="Helical" evidence="1">
    <location>
        <begin position="45"/>
        <end position="64"/>
    </location>
</feature>